<dbReference type="SUPFAM" id="SSF54637">
    <property type="entry name" value="Thioesterase/thiol ester dehydrase-isomerase"/>
    <property type="match status" value="1"/>
</dbReference>
<comment type="caution">
    <text evidence="2">The sequence shown here is derived from an EMBL/GenBank/DDBJ whole genome shotgun (WGS) entry which is preliminary data.</text>
</comment>
<organism evidence="2 3">
    <name type="scientific">Thalassolituus marinus</name>
    <dbReference type="NCBI Taxonomy" id="671053"/>
    <lineage>
        <taxon>Bacteria</taxon>
        <taxon>Pseudomonadati</taxon>
        <taxon>Pseudomonadota</taxon>
        <taxon>Gammaproteobacteria</taxon>
        <taxon>Oceanospirillales</taxon>
        <taxon>Oceanospirillaceae</taxon>
        <taxon>Thalassolituus</taxon>
    </lineage>
</organism>
<keyword evidence="3" id="KW-1185">Reference proteome</keyword>
<dbReference type="Pfam" id="PF03061">
    <property type="entry name" value="4HBT"/>
    <property type="match status" value="1"/>
</dbReference>
<dbReference type="PANTHER" id="PTHR47260">
    <property type="entry name" value="UPF0644 PROTEIN PB2B4.06"/>
    <property type="match status" value="1"/>
</dbReference>
<dbReference type="Proteomes" id="UP000714380">
    <property type="component" value="Unassembled WGS sequence"/>
</dbReference>
<dbReference type="CDD" id="cd03443">
    <property type="entry name" value="PaaI_thioesterase"/>
    <property type="match status" value="1"/>
</dbReference>
<evidence type="ECO:0000259" key="1">
    <source>
        <dbReference type="Pfam" id="PF03061"/>
    </source>
</evidence>
<gene>
    <name evidence="2" type="ORF">I9W95_14450</name>
</gene>
<name>A0ABS7ZT71_9GAMM</name>
<dbReference type="InterPro" id="IPR029069">
    <property type="entry name" value="HotDog_dom_sf"/>
</dbReference>
<dbReference type="InterPro" id="IPR006683">
    <property type="entry name" value="Thioestr_dom"/>
</dbReference>
<dbReference type="RefSeq" id="WP_225676146.1">
    <property type="nucleotide sequence ID" value="NZ_JAEDAH010000093.1"/>
</dbReference>
<proteinExistence type="predicted"/>
<feature type="domain" description="Thioesterase" evidence="1">
    <location>
        <begin position="55"/>
        <end position="123"/>
    </location>
</feature>
<dbReference type="PANTHER" id="PTHR47260:SF1">
    <property type="entry name" value="UPF0644 PROTEIN PB2B4.06"/>
    <property type="match status" value="1"/>
</dbReference>
<evidence type="ECO:0000313" key="2">
    <source>
        <dbReference type="EMBL" id="MCA6064810.1"/>
    </source>
</evidence>
<dbReference type="EMBL" id="JAEDAH010000093">
    <property type="protein sequence ID" value="MCA6064810.1"/>
    <property type="molecule type" value="Genomic_DNA"/>
</dbReference>
<dbReference type="InterPro" id="IPR052061">
    <property type="entry name" value="PTE-AB_protein"/>
</dbReference>
<evidence type="ECO:0000313" key="3">
    <source>
        <dbReference type="Proteomes" id="UP000714380"/>
    </source>
</evidence>
<accession>A0ABS7ZT71</accession>
<protein>
    <submittedName>
        <fullName evidence="2">PaaI family thioesterase</fullName>
    </submittedName>
</protein>
<dbReference type="Gene3D" id="3.10.129.10">
    <property type="entry name" value="Hotdog Thioesterase"/>
    <property type="match status" value="1"/>
</dbReference>
<reference evidence="2 3" key="1">
    <citation type="submission" date="2020-12" db="EMBL/GenBank/DDBJ databases">
        <title>Novel Thalassolituus-related marine hydrocarbonoclastic bacteria mediated algae-derived hydrocarbons mineralization in twilight zone of the northern South China Sea.</title>
        <authorList>
            <person name="Dong C."/>
        </authorList>
    </citation>
    <scope>NUCLEOTIDE SEQUENCE [LARGE SCALE GENOMIC DNA]</scope>
    <source>
        <strain evidence="2 3">IMCC1826</strain>
    </source>
</reference>
<sequence>MQNTEWRPLNNIDDHCFGCGQHNPNGLQMRFSTNGEKLRSDLVIPAHLRGWSHLAHGGVITTMLDEVMGWAGIYFLNRFLLTRDIKVRFKLPVQINEPVTLYGYVAQQKNDRLVTLAGELHNSRGQVAATAQGEFALFKPEKFATMNLVPADHLKRMEGMFQAVQHPETCA</sequence>